<gene>
    <name evidence="1" type="ORF">ACFSW5_07080</name>
</gene>
<dbReference type="RefSeq" id="WP_379270701.1">
    <property type="nucleotide sequence ID" value="NZ_JBHUGT010000010.1"/>
</dbReference>
<keyword evidence="1" id="KW-0560">Oxidoreductase</keyword>
<dbReference type="InterPro" id="IPR005288">
    <property type="entry name" value="NadB"/>
</dbReference>
<dbReference type="Pfam" id="PF12831">
    <property type="entry name" value="FAD_oxidored"/>
    <property type="match status" value="1"/>
</dbReference>
<accession>A0ABW5QUE2</accession>
<organism evidence="1 2">
    <name type="scientific">Paenibacillus thailandensis</name>
    <dbReference type="NCBI Taxonomy" id="393250"/>
    <lineage>
        <taxon>Bacteria</taxon>
        <taxon>Bacillati</taxon>
        <taxon>Bacillota</taxon>
        <taxon>Bacilli</taxon>
        <taxon>Bacillales</taxon>
        <taxon>Paenibacillaceae</taxon>
        <taxon>Paenibacillus</taxon>
    </lineage>
</organism>
<evidence type="ECO:0000313" key="2">
    <source>
        <dbReference type="Proteomes" id="UP001597493"/>
    </source>
</evidence>
<dbReference type="PANTHER" id="PTHR42716:SF1">
    <property type="entry name" value="SLL0471 PROTEIN"/>
    <property type="match status" value="1"/>
</dbReference>
<proteinExistence type="predicted"/>
<dbReference type="EMBL" id="JBHUMY010000006">
    <property type="protein sequence ID" value="MFD2660031.1"/>
    <property type="molecule type" value="Genomic_DNA"/>
</dbReference>
<reference evidence="2" key="1">
    <citation type="journal article" date="2019" name="Int. J. Syst. Evol. Microbiol.">
        <title>The Global Catalogue of Microorganisms (GCM) 10K type strain sequencing project: providing services to taxonomists for standard genome sequencing and annotation.</title>
        <authorList>
            <consortium name="The Broad Institute Genomics Platform"/>
            <consortium name="The Broad Institute Genome Sequencing Center for Infectious Disease"/>
            <person name="Wu L."/>
            <person name="Ma J."/>
        </authorList>
    </citation>
    <scope>NUCLEOTIDE SEQUENCE [LARGE SCALE GENOMIC DNA]</scope>
    <source>
        <strain evidence="2">TISTR 1827</strain>
    </source>
</reference>
<name>A0ABW5QUE2_9BACL</name>
<dbReference type="GO" id="GO:0016491">
    <property type="term" value="F:oxidoreductase activity"/>
    <property type="evidence" value="ECO:0007669"/>
    <property type="project" value="UniProtKB-KW"/>
</dbReference>
<dbReference type="Gene3D" id="3.50.50.60">
    <property type="entry name" value="FAD/NAD(P)-binding domain"/>
    <property type="match status" value="1"/>
</dbReference>
<dbReference type="InterPro" id="IPR036188">
    <property type="entry name" value="FAD/NAD-bd_sf"/>
</dbReference>
<comment type="caution">
    <text evidence="1">The sequence shown here is derived from an EMBL/GenBank/DDBJ whole genome shotgun (WGS) entry which is preliminary data.</text>
</comment>
<sequence length="531" mass="59084">MSGNETISADIVVIGGGLGGTAAALAAAKEGLKVVMTEETDWIGGQLTNQAVPPDEHRWIEKFGCTASYREFRERVRRYYRDNYPLTEAARRNPRLNPGNAWVSRLAHEPQVALSVLTDMLAPYVNSGRLTIMRHTVPDHVCTAGNRIDSVTVRRTAGGERLTLSAPYVLDATECGDLLPLSGAEYTVGAESRSATFEPHAPETADPYDVQAITHVAAVDYRKGENHTIPQPEQYRFWRGFVPAFSRHPLLSWYAADSADTARTKEFTLFPGTPGVTSLWDYRRVFDPGHLAVPVYDGELTLLNWPQNDYFLGNILDVPTKLRAKRLKEAKQLTLSLVYWLQTEAPRPDGGKGYPGIRLRGDALGTGDGLAKAAYIRESRRIRAVQTVTEWDVSKELRGEKGIRTYKDSVGVGSYHLDLHHTTSSNRSFYIPSYPYEIPLGALLPIRIDNLLPACKNIGTTQIANGCYRLHPTEWNIGEAAGLLAAYSIRSGVKPREVRDNRDHLARYQSLLVRHGVELHWPEEVEAEVLA</sequence>
<protein>
    <submittedName>
        <fullName evidence="1">FAD-dependent oxidoreductase</fullName>
        <ecNumber evidence="1">1.-.-.-</ecNumber>
    </submittedName>
</protein>
<dbReference type="Proteomes" id="UP001597493">
    <property type="component" value="Unassembled WGS sequence"/>
</dbReference>
<dbReference type="PANTHER" id="PTHR42716">
    <property type="entry name" value="L-ASPARTATE OXIDASE"/>
    <property type="match status" value="1"/>
</dbReference>
<keyword evidence="2" id="KW-1185">Reference proteome</keyword>
<dbReference type="EC" id="1.-.-.-" evidence="1"/>
<dbReference type="SUPFAM" id="SSF51905">
    <property type="entry name" value="FAD/NAD(P)-binding domain"/>
    <property type="match status" value="1"/>
</dbReference>
<evidence type="ECO:0000313" key="1">
    <source>
        <dbReference type="EMBL" id="MFD2660031.1"/>
    </source>
</evidence>